<dbReference type="AlphaFoldDB" id="A0A7C9IU50"/>
<evidence type="ECO:0000256" key="5">
    <source>
        <dbReference type="ARBA" id="ARBA00023235"/>
    </source>
</evidence>
<evidence type="ECO:0000256" key="6">
    <source>
        <dbReference type="SAM" id="MobiDB-lite"/>
    </source>
</evidence>
<protein>
    <recommendedName>
        <fullName evidence="2">peptidylprolyl isomerase</fullName>
        <ecNumber evidence="2">5.2.1.8</ecNumber>
    </recommendedName>
</protein>
<reference evidence="8 9" key="1">
    <citation type="submission" date="2020-01" db="EMBL/GenBank/DDBJ databases">
        <title>Genome sequence of Desulfovibrio aerotolerans DSM 16695(T).</title>
        <authorList>
            <person name="Karnachuk O."/>
            <person name="Avakyan M."/>
            <person name="Mardanov A."/>
            <person name="Kadnikov V."/>
            <person name="Ravin N."/>
        </authorList>
    </citation>
    <scope>NUCLEOTIDE SEQUENCE [LARGE SCALE GENOMIC DNA]</scope>
    <source>
        <strain evidence="8 9">DSM 16695</strain>
    </source>
</reference>
<sequence>MPAFENPAVEELRTEYGATLADLIVSRLVAQELARRKLSPTSRELVEAEEAVRADYPGDAFERLLLEEHLDLARWRAMLADRLAQEKFTREVLRPTLRVGVSEAATYYKEHINTFTRPASVRVLVVSGRDADAVKALLAKARKLGQGEEAGAGIAQAVLPEAGLPAAWRDALKGLKPGEATPPLPSGREQIGLVLLERLPSAVLDPAKAYARVEALLAEEKLTKAFAAWLAEALAAAHISINRQLLAEGKSPETGPASPSAQAGRQPEQTEIETARAEDAARAYVAAQAQKTLADKREAAAAVPVASGQTVSPAAVPLSPGPTGAGGAGLPVVAGETIPAAEPAAAPGQPEQGAEAAPPPDLTPAAPPVSADLAPVAIATPAVPPVLAEPSHAATPGATAPATAPSGLGAPVPPAASPSHDAAVVAAAGDAPASLPAPPQALQAPAGGEVEFVAVKASWILYIVDEGQEERVYLKPGKPQRIAYSRRLVVRLGSPSEVTYRAGGREATVEVGRKESRVLEFP</sequence>
<dbReference type="SUPFAM" id="SSF109998">
    <property type="entry name" value="Triger factor/SurA peptide-binding domain-like"/>
    <property type="match status" value="1"/>
</dbReference>
<dbReference type="EMBL" id="WVUD01000011">
    <property type="protein sequence ID" value="MYL83160.1"/>
    <property type="molecule type" value="Genomic_DNA"/>
</dbReference>
<dbReference type="PANTHER" id="PTHR47245:SF1">
    <property type="entry name" value="FOLDASE PROTEIN PRSA"/>
    <property type="match status" value="1"/>
</dbReference>
<evidence type="ECO:0000256" key="4">
    <source>
        <dbReference type="ARBA" id="ARBA00023110"/>
    </source>
</evidence>
<evidence type="ECO:0000256" key="3">
    <source>
        <dbReference type="ARBA" id="ARBA00022729"/>
    </source>
</evidence>
<feature type="compositionally biased region" description="Low complexity" evidence="6">
    <location>
        <begin position="330"/>
        <end position="356"/>
    </location>
</feature>
<dbReference type="InterPro" id="IPR000297">
    <property type="entry name" value="PPIase_PpiC"/>
</dbReference>
<dbReference type="Proteomes" id="UP000482487">
    <property type="component" value="Unassembled WGS sequence"/>
</dbReference>
<evidence type="ECO:0000256" key="2">
    <source>
        <dbReference type="ARBA" id="ARBA00013194"/>
    </source>
</evidence>
<dbReference type="Gene3D" id="1.10.4030.10">
    <property type="entry name" value="Porin chaperone SurA, peptide-binding domain"/>
    <property type="match status" value="1"/>
</dbReference>
<proteinExistence type="predicted"/>
<feature type="region of interest" description="Disordered" evidence="6">
    <location>
        <begin position="249"/>
        <end position="277"/>
    </location>
</feature>
<dbReference type="InterPro" id="IPR050245">
    <property type="entry name" value="PrsA_foldase"/>
</dbReference>
<evidence type="ECO:0000313" key="8">
    <source>
        <dbReference type="EMBL" id="MYL83160.1"/>
    </source>
</evidence>
<feature type="compositionally biased region" description="Low complexity" evidence="6">
    <location>
        <begin position="393"/>
        <end position="410"/>
    </location>
</feature>
<gene>
    <name evidence="8" type="ORF">GTA51_08425</name>
</gene>
<comment type="catalytic activity">
    <reaction evidence="1">
        <text>[protein]-peptidylproline (omega=180) = [protein]-peptidylproline (omega=0)</text>
        <dbReference type="Rhea" id="RHEA:16237"/>
        <dbReference type="Rhea" id="RHEA-COMP:10747"/>
        <dbReference type="Rhea" id="RHEA-COMP:10748"/>
        <dbReference type="ChEBI" id="CHEBI:83833"/>
        <dbReference type="ChEBI" id="CHEBI:83834"/>
        <dbReference type="EC" id="5.2.1.8"/>
    </reaction>
</comment>
<feature type="domain" description="PpiC" evidence="7">
    <location>
        <begin position="102"/>
        <end position="202"/>
    </location>
</feature>
<feature type="compositionally biased region" description="Polar residues" evidence="6">
    <location>
        <begin position="257"/>
        <end position="269"/>
    </location>
</feature>
<keyword evidence="4" id="KW-0697">Rotamase</keyword>
<dbReference type="Gene3D" id="3.10.50.40">
    <property type="match status" value="1"/>
</dbReference>
<dbReference type="OrthoDB" id="5454722at2"/>
<dbReference type="InterPro" id="IPR027304">
    <property type="entry name" value="Trigger_fact/SurA_dom_sf"/>
</dbReference>
<keyword evidence="3" id="KW-0732">Signal</keyword>
<evidence type="ECO:0000313" key="9">
    <source>
        <dbReference type="Proteomes" id="UP000482487"/>
    </source>
</evidence>
<comment type="caution">
    <text evidence="8">The sequence shown here is derived from an EMBL/GenBank/DDBJ whole genome shotgun (WGS) entry which is preliminary data.</text>
</comment>
<dbReference type="EC" id="5.2.1.8" evidence="2"/>
<dbReference type="GO" id="GO:0003755">
    <property type="term" value="F:peptidyl-prolyl cis-trans isomerase activity"/>
    <property type="evidence" value="ECO:0007669"/>
    <property type="project" value="UniProtKB-KW"/>
</dbReference>
<keyword evidence="9" id="KW-1185">Reference proteome</keyword>
<dbReference type="InterPro" id="IPR046357">
    <property type="entry name" value="PPIase_dom_sf"/>
</dbReference>
<feature type="region of interest" description="Disordered" evidence="6">
    <location>
        <begin position="388"/>
        <end position="422"/>
    </location>
</feature>
<name>A0A7C9IU50_9BACT</name>
<organism evidence="8 9">
    <name type="scientific">Solidesulfovibrio aerotolerans</name>
    <dbReference type="NCBI Taxonomy" id="295255"/>
    <lineage>
        <taxon>Bacteria</taxon>
        <taxon>Pseudomonadati</taxon>
        <taxon>Thermodesulfobacteriota</taxon>
        <taxon>Desulfovibrionia</taxon>
        <taxon>Desulfovibrionales</taxon>
        <taxon>Desulfovibrionaceae</taxon>
        <taxon>Solidesulfovibrio</taxon>
    </lineage>
</organism>
<keyword evidence="5 8" id="KW-0413">Isomerase</keyword>
<evidence type="ECO:0000259" key="7">
    <source>
        <dbReference type="Pfam" id="PF13145"/>
    </source>
</evidence>
<accession>A0A7C9IU50</accession>
<dbReference type="Pfam" id="PF13145">
    <property type="entry name" value="Rotamase_2"/>
    <property type="match status" value="1"/>
</dbReference>
<feature type="region of interest" description="Disordered" evidence="6">
    <location>
        <begin position="304"/>
        <end position="369"/>
    </location>
</feature>
<feature type="compositionally biased region" description="Pro residues" evidence="6">
    <location>
        <begin position="357"/>
        <end position="367"/>
    </location>
</feature>
<dbReference type="PANTHER" id="PTHR47245">
    <property type="entry name" value="PEPTIDYLPROLYL ISOMERASE"/>
    <property type="match status" value="1"/>
</dbReference>
<evidence type="ECO:0000256" key="1">
    <source>
        <dbReference type="ARBA" id="ARBA00000971"/>
    </source>
</evidence>